<sequence length="130" mass="13611">MSLRGVLAALLSSSFFFSGSAAASVYAPPNCTASYAWTSNSLNQSACTVAAYMMSTCNGGSFDISPLLDTKHSYTGPSGNDDSDLCKCNTIAYSLISACDACQGSEWISFPNPVPPGTSVPHWAFDVTVR</sequence>
<keyword evidence="3" id="KW-1185">Reference proteome</keyword>
<name>A0A9P5MSV0_9AGAM</name>
<evidence type="ECO:0000313" key="3">
    <source>
        <dbReference type="Proteomes" id="UP000759537"/>
    </source>
</evidence>
<protein>
    <submittedName>
        <fullName evidence="2">Uncharacterized protein</fullName>
    </submittedName>
</protein>
<dbReference type="OrthoDB" id="2576311at2759"/>
<organism evidence="2 3">
    <name type="scientific">Russula ochroleuca</name>
    <dbReference type="NCBI Taxonomy" id="152965"/>
    <lineage>
        <taxon>Eukaryota</taxon>
        <taxon>Fungi</taxon>
        <taxon>Dikarya</taxon>
        <taxon>Basidiomycota</taxon>
        <taxon>Agaricomycotina</taxon>
        <taxon>Agaricomycetes</taxon>
        <taxon>Russulales</taxon>
        <taxon>Russulaceae</taxon>
        <taxon>Russula</taxon>
    </lineage>
</organism>
<dbReference type="EMBL" id="WHVB01000013">
    <property type="protein sequence ID" value="KAF8477808.1"/>
    <property type="molecule type" value="Genomic_DNA"/>
</dbReference>
<comment type="caution">
    <text evidence="2">The sequence shown here is derived from an EMBL/GenBank/DDBJ whole genome shotgun (WGS) entry which is preliminary data.</text>
</comment>
<gene>
    <name evidence="2" type="ORF">DFH94DRAFT_755939</name>
</gene>
<dbReference type="AlphaFoldDB" id="A0A9P5MSV0"/>
<feature type="chain" id="PRO_5040318527" evidence="1">
    <location>
        <begin position="23"/>
        <end position="130"/>
    </location>
</feature>
<feature type="signal peptide" evidence="1">
    <location>
        <begin position="1"/>
        <end position="22"/>
    </location>
</feature>
<proteinExistence type="predicted"/>
<reference evidence="2" key="2">
    <citation type="journal article" date="2020" name="Nat. Commun.">
        <title>Large-scale genome sequencing of mycorrhizal fungi provides insights into the early evolution of symbiotic traits.</title>
        <authorList>
            <person name="Miyauchi S."/>
            <person name="Kiss E."/>
            <person name="Kuo A."/>
            <person name="Drula E."/>
            <person name="Kohler A."/>
            <person name="Sanchez-Garcia M."/>
            <person name="Morin E."/>
            <person name="Andreopoulos B."/>
            <person name="Barry K.W."/>
            <person name="Bonito G."/>
            <person name="Buee M."/>
            <person name="Carver A."/>
            <person name="Chen C."/>
            <person name="Cichocki N."/>
            <person name="Clum A."/>
            <person name="Culley D."/>
            <person name="Crous P.W."/>
            <person name="Fauchery L."/>
            <person name="Girlanda M."/>
            <person name="Hayes R.D."/>
            <person name="Keri Z."/>
            <person name="LaButti K."/>
            <person name="Lipzen A."/>
            <person name="Lombard V."/>
            <person name="Magnuson J."/>
            <person name="Maillard F."/>
            <person name="Murat C."/>
            <person name="Nolan M."/>
            <person name="Ohm R.A."/>
            <person name="Pangilinan J."/>
            <person name="Pereira M.F."/>
            <person name="Perotto S."/>
            <person name="Peter M."/>
            <person name="Pfister S."/>
            <person name="Riley R."/>
            <person name="Sitrit Y."/>
            <person name="Stielow J.B."/>
            <person name="Szollosi G."/>
            <person name="Zifcakova L."/>
            <person name="Stursova M."/>
            <person name="Spatafora J.W."/>
            <person name="Tedersoo L."/>
            <person name="Vaario L.M."/>
            <person name="Yamada A."/>
            <person name="Yan M."/>
            <person name="Wang P."/>
            <person name="Xu J."/>
            <person name="Bruns T."/>
            <person name="Baldrian P."/>
            <person name="Vilgalys R."/>
            <person name="Dunand C."/>
            <person name="Henrissat B."/>
            <person name="Grigoriev I.V."/>
            <person name="Hibbett D."/>
            <person name="Nagy L.G."/>
            <person name="Martin F.M."/>
        </authorList>
    </citation>
    <scope>NUCLEOTIDE SEQUENCE</scope>
    <source>
        <strain evidence="2">Prilba</strain>
    </source>
</reference>
<evidence type="ECO:0000313" key="2">
    <source>
        <dbReference type="EMBL" id="KAF8477808.1"/>
    </source>
</evidence>
<reference evidence="2" key="1">
    <citation type="submission" date="2019-10" db="EMBL/GenBank/DDBJ databases">
        <authorList>
            <consortium name="DOE Joint Genome Institute"/>
            <person name="Kuo A."/>
            <person name="Miyauchi S."/>
            <person name="Kiss E."/>
            <person name="Drula E."/>
            <person name="Kohler A."/>
            <person name="Sanchez-Garcia M."/>
            <person name="Andreopoulos B."/>
            <person name="Barry K.W."/>
            <person name="Bonito G."/>
            <person name="Buee M."/>
            <person name="Carver A."/>
            <person name="Chen C."/>
            <person name="Cichocki N."/>
            <person name="Clum A."/>
            <person name="Culley D."/>
            <person name="Crous P.W."/>
            <person name="Fauchery L."/>
            <person name="Girlanda M."/>
            <person name="Hayes R."/>
            <person name="Keri Z."/>
            <person name="LaButti K."/>
            <person name="Lipzen A."/>
            <person name="Lombard V."/>
            <person name="Magnuson J."/>
            <person name="Maillard F."/>
            <person name="Morin E."/>
            <person name="Murat C."/>
            <person name="Nolan M."/>
            <person name="Ohm R."/>
            <person name="Pangilinan J."/>
            <person name="Pereira M."/>
            <person name="Perotto S."/>
            <person name="Peter M."/>
            <person name="Riley R."/>
            <person name="Sitrit Y."/>
            <person name="Stielow B."/>
            <person name="Szollosi G."/>
            <person name="Zifcakova L."/>
            <person name="Stursova M."/>
            <person name="Spatafora J.W."/>
            <person name="Tedersoo L."/>
            <person name="Vaario L.-M."/>
            <person name="Yamada A."/>
            <person name="Yan M."/>
            <person name="Wang P."/>
            <person name="Xu J."/>
            <person name="Bruns T."/>
            <person name="Baldrian P."/>
            <person name="Vilgalys R."/>
            <person name="Henrissat B."/>
            <person name="Grigoriev I.V."/>
            <person name="Hibbett D."/>
            <person name="Nagy L.G."/>
            <person name="Martin F.M."/>
        </authorList>
    </citation>
    <scope>NUCLEOTIDE SEQUENCE</scope>
    <source>
        <strain evidence="2">Prilba</strain>
    </source>
</reference>
<dbReference type="Proteomes" id="UP000759537">
    <property type="component" value="Unassembled WGS sequence"/>
</dbReference>
<accession>A0A9P5MSV0</accession>
<keyword evidence="1" id="KW-0732">Signal</keyword>
<evidence type="ECO:0000256" key="1">
    <source>
        <dbReference type="SAM" id="SignalP"/>
    </source>
</evidence>